<organism evidence="2 3">
    <name type="scientific">Dendrobium catenatum</name>
    <dbReference type="NCBI Taxonomy" id="906689"/>
    <lineage>
        <taxon>Eukaryota</taxon>
        <taxon>Viridiplantae</taxon>
        <taxon>Streptophyta</taxon>
        <taxon>Embryophyta</taxon>
        <taxon>Tracheophyta</taxon>
        <taxon>Spermatophyta</taxon>
        <taxon>Magnoliopsida</taxon>
        <taxon>Liliopsida</taxon>
        <taxon>Asparagales</taxon>
        <taxon>Orchidaceae</taxon>
        <taxon>Epidendroideae</taxon>
        <taxon>Malaxideae</taxon>
        <taxon>Dendrobiinae</taxon>
        <taxon>Dendrobium</taxon>
    </lineage>
</organism>
<dbReference type="InterPro" id="IPR031739">
    <property type="entry name" value="Ncaph2"/>
</dbReference>
<dbReference type="EMBL" id="KZ503126">
    <property type="protein sequence ID" value="PKU68114.1"/>
    <property type="molecule type" value="Genomic_DNA"/>
</dbReference>
<dbReference type="Proteomes" id="UP000233837">
    <property type="component" value="Unassembled WGS sequence"/>
</dbReference>
<gene>
    <name evidence="2" type="primary">CAPH2</name>
    <name evidence="2" type="ORF">MA16_Dca022170</name>
</gene>
<evidence type="ECO:0000313" key="2">
    <source>
        <dbReference type="EMBL" id="PKU68114.1"/>
    </source>
</evidence>
<keyword evidence="3" id="KW-1185">Reference proteome</keyword>
<dbReference type="GO" id="GO:0010032">
    <property type="term" value="P:meiotic chromosome condensation"/>
    <property type="evidence" value="ECO:0007669"/>
    <property type="project" value="TreeGrafter"/>
</dbReference>
<name>A0A2I0VXH6_9ASPA</name>
<dbReference type="GO" id="GO:0005634">
    <property type="term" value="C:nucleus"/>
    <property type="evidence" value="ECO:0007669"/>
    <property type="project" value="TreeGrafter"/>
</dbReference>
<protein>
    <submittedName>
        <fullName evidence="2">Condensin-2 complex subunit H2</fullName>
    </submittedName>
</protein>
<dbReference type="Pfam" id="PF06278">
    <property type="entry name" value="CNDH2_N"/>
    <property type="match status" value="1"/>
</dbReference>
<proteinExistence type="predicted"/>
<sequence length="142" mass="15777">MSDSKEPTDARVGSSRWFEFLQLRCDLQSNWEVDLAKNLEDYLLKICSGEATSEQSFNFAEAALLLQGSVQVYNGDCWIVSFLYLELFSGSLAENTCPLNPLIIMASQDLPSSDAVKDSLPSPNFPFELPTSSYISLVEAFT</sequence>
<evidence type="ECO:0000313" key="3">
    <source>
        <dbReference type="Proteomes" id="UP000233837"/>
    </source>
</evidence>
<dbReference type="PANTHER" id="PTHR14324:SF3">
    <property type="entry name" value="CONDENSIN-2 COMPLEX SUBUNIT H2"/>
    <property type="match status" value="1"/>
</dbReference>
<dbReference type="AlphaFoldDB" id="A0A2I0VXH6"/>
<dbReference type="GO" id="GO:0051306">
    <property type="term" value="P:mitotic sister chromatid separation"/>
    <property type="evidence" value="ECO:0007669"/>
    <property type="project" value="TreeGrafter"/>
</dbReference>
<dbReference type="PANTHER" id="PTHR14324">
    <property type="entry name" value="CONDENSIN-2 COMPLEX SUBUNIT H2"/>
    <property type="match status" value="1"/>
</dbReference>
<accession>A0A2I0VXH6</accession>
<reference evidence="2 3" key="1">
    <citation type="journal article" date="2016" name="Sci. Rep.">
        <title>The Dendrobium catenatum Lindl. genome sequence provides insights into polysaccharide synthase, floral development and adaptive evolution.</title>
        <authorList>
            <person name="Zhang G.Q."/>
            <person name="Xu Q."/>
            <person name="Bian C."/>
            <person name="Tsai W.C."/>
            <person name="Yeh C.M."/>
            <person name="Liu K.W."/>
            <person name="Yoshida K."/>
            <person name="Zhang L.S."/>
            <person name="Chang S.B."/>
            <person name="Chen F."/>
            <person name="Shi Y."/>
            <person name="Su Y.Y."/>
            <person name="Zhang Y.Q."/>
            <person name="Chen L.J."/>
            <person name="Yin Y."/>
            <person name="Lin M."/>
            <person name="Huang H."/>
            <person name="Deng H."/>
            <person name="Wang Z.W."/>
            <person name="Zhu S.L."/>
            <person name="Zhao X."/>
            <person name="Deng C."/>
            <person name="Niu S.C."/>
            <person name="Huang J."/>
            <person name="Wang M."/>
            <person name="Liu G.H."/>
            <person name="Yang H.J."/>
            <person name="Xiao X.J."/>
            <person name="Hsiao Y.Y."/>
            <person name="Wu W.L."/>
            <person name="Chen Y.Y."/>
            <person name="Mitsuda N."/>
            <person name="Ohme-Takagi M."/>
            <person name="Luo Y.B."/>
            <person name="Van de Peer Y."/>
            <person name="Liu Z.J."/>
        </authorList>
    </citation>
    <scope>NUCLEOTIDE SEQUENCE [LARGE SCALE GENOMIC DNA]</scope>
    <source>
        <tissue evidence="2">The whole plant</tissue>
    </source>
</reference>
<dbReference type="GO" id="GO:0000796">
    <property type="term" value="C:condensin complex"/>
    <property type="evidence" value="ECO:0007669"/>
    <property type="project" value="TreeGrafter"/>
</dbReference>
<reference evidence="2 3" key="2">
    <citation type="journal article" date="2017" name="Nature">
        <title>The Apostasia genome and the evolution of orchids.</title>
        <authorList>
            <person name="Zhang G.Q."/>
            <person name="Liu K.W."/>
            <person name="Li Z."/>
            <person name="Lohaus R."/>
            <person name="Hsiao Y.Y."/>
            <person name="Niu S.C."/>
            <person name="Wang J.Y."/>
            <person name="Lin Y.C."/>
            <person name="Xu Q."/>
            <person name="Chen L.J."/>
            <person name="Yoshida K."/>
            <person name="Fujiwara S."/>
            <person name="Wang Z.W."/>
            <person name="Zhang Y.Q."/>
            <person name="Mitsuda N."/>
            <person name="Wang M."/>
            <person name="Liu G.H."/>
            <person name="Pecoraro L."/>
            <person name="Huang H.X."/>
            <person name="Xiao X.J."/>
            <person name="Lin M."/>
            <person name="Wu X.Y."/>
            <person name="Wu W.L."/>
            <person name="Chen Y.Y."/>
            <person name="Chang S.B."/>
            <person name="Sakamoto S."/>
            <person name="Ohme-Takagi M."/>
            <person name="Yagi M."/>
            <person name="Zeng S.J."/>
            <person name="Shen C.Y."/>
            <person name="Yeh C.M."/>
            <person name="Luo Y.B."/>
            <person name="Tsai W.C."/>
            <person name="Van de Peer Y."/>
            <person name="Liu Z.J."/>
        </authorList>
    </citation>
    <scope>NUCLEOTIDE SEQUENCE [LARGE SCALE GENOMIC DNA]</scope>
    <source>
        <tissue evidence="2">The whole plant</tissue>
    </source>
</reference>
<dbReference type="InterPro" id="IPR009378">
    <property type="entry name" value="H2_N"/>
</dbReference>
<evidence type="ECO:0000259" key="1">
    <source>
        <dbReference type="Pfam" id="PF06278"/>
    </source>
</evidence>
<dbReference type="GO" id="GO:0003682">
    <property type="term" value="F:chromatin binding"/>
    <property type="evidence" value="ECO:0007669"/>
    <property type="project" value="TreeGrafter"/>
</dbReference>
<feature type="domain" description="Condensin II complex subunit H2 N-terminal" evidence="1">
    <location>
        <begin position="17"/>
        <end position="74"/>
    </location>
</feature>
<dbReference type="STRING" id="906689.A0A2I0VXH6"/>